<proteinExistence type="inferred from homology"/>
<dbReference type="RefSeq" id="WP_117359576.1">
    <property type="nucleotide sequence ID" value="NZ_QURH01000554.1"/>
</dbReference>
<keyword evidence="3" id="KW-1133">Transmembrane helix</keyword>
<organism evidence="4 5">
    <name type="scientific">Actinomadura logoneensis</name>
    <dbReference type="NCBI Taxonomy" id="2293572"/>
    <lineage>
        <taxon>Bacteria</taxon>
        <taxon>Bacillati</taxon>
        <taxon>Actinomycetota</taxon>
        <taxon>Actinomycetes</taxon>
        <taxon>Streptosporangiales</taxon>
        <taxon>Thermomonosporaceae</taxon>
        <taxon>Actinomadura</taxon>
    </lineage>
</organism>
<dbReference type="PANTHER" id="PTHR34295:SF1">
    <property type="entry name" value="BIOTIN TRANSPORTER BIOY"/>
    <property type="match status" value="1"/>
</dbReference>
<feature type="transmembrane region" description="Helical" evidence="3">
    <location>
        <begin position="134"/>
        <end position="156"/>
    </location>
</feature>
<evidence type="ECO:0000256" key="3">
    <source>
        <dbReference type="SAM" id="Phobius"/>
    </source>
</evidence>
<feature type="transmembrane region" description="Helical" evidence="3">
    <location>
        <begin position="75"/>
        <end position="93"/>
    </location>
</feature>
<dbReference type="Pfam" id="PF02632">
    <property type="entry name" value="BioY"/>
    <property type="match status" value="1"/>
</dbReference>
<feature type="transmembrane region" description="Helical" evidence="3">
    <location>
        <begin position="176"/>
        <end position="193"/>
    </location>
</feature>
<comment type="subcellular location">
    <subcellularLocation>
        <location evidence="2">Cell membrane</location>
        <topology evidence="2">Multi-pass membrane protein</topology>
    </subcellularLocation>
</comment>
<dbReference type="GO" id="GO:0005886">
    <property type="term" value="C:plasma membrane"/>
    <property type="evidence" value="ECO:0007669"/>
    <property type="project" value="UniProtKB-SubCell"/>
</dbReference>
<gene>
    <name evidence="4" type="ORF">DZF91_24070</name>
</gene>
<evidence type="ECO:0000313" key="5">
    <source>
        <dbReference type="Proteomes" id="UP000261811"/>
    </source>
</evidence>
<dbReference type="PIRSF" id="PIRSF016661">
    <property type="entry name" value="BioY"/>
    <property type="match status" value="1"/>
</dbReference>
<keyword evidence="2" id="KW-0813">Transport</keyword>
<keyword evidence="2 3" id="KW-0472">Membrane</keyword>
<feature type="transmembrane region" description="Helical" evidence="3">
    <location>
        <begin position="105"/>
        <end position="122"/>
    </location>
</feature>
<dbReference type="EMBL" id="QURH01000554">
    <property type="protein sequence ID" value="RFU39122.1"/>
    <property type="molecule type" value="Genomic_DNA"/>
</dbReference>
<dbReference type="OrthoDB" id="1496139at2"/>
<evidence type="ECO:0000256" key="1">
    <source>
        <dbReference type="ARBA" id="ARBA00010692"/>
    </source>
</evidence>
<keyword evidence="3" id="KW-0812">Transmembrane</keyword>
<keyword evidence="2" id="KW-1003">Cell membrane</keyword>
<evidence type="ECO:0000313" key="4">
    <source>
        <dbReference type="EMBL" id="RFU39122.1"/>
    </source>
</evidence>
<accession>A0A372JGJ4</accession>
<reference evidence="4 5" key="1">
    <citation type="submission" date="2018-08" db="EMBL/GenBank/DDBJ databases">
        <title>Actinomadura jelena sp. nov., a novel Actinomycete isolated from soil in Chad.</title>
        <authorList>
            <person name="Shi L."/>
        </authorList>
    </citation>
    <scope>NUCLEOTIDE SEQUENCE [LARGE SCALE GENOMIC DNA]</scope>
    <source>
        <strain evidence="4 5">NEAU-G17</strain>
    </source>
</reference>
<name>A0A372JGJ4_9ACTN</name>
<keyword evidence="5" id="KW-1185">Reference proteome</keyword>
<dbReference type="PANTHER" id="PTHR34295">
    <property type="entry name" value="BIOTIN TRANSPORTER BIOY"/>
    <property type="match status" value="1"/>
</dbReference>
<dbReference type="Proteomes" id="UP000261811">
    <property type="component" value="Unassembled WGS sequence"/>
</dbReference>
<comment type="caution">
    <text evidence="4">The sequence shown here is derived from an EMBL/GenBank/DDBJ whole genome shotgun (WGS) entry which is preliminary data.</text>
</comment>
<comment type="similarity">
    <text evidence="1 2">Belongs to the BioY family.</text>
</comment>
<dbReference type="Gene3D" id="1.10.1760.20">
    <property type="match status" value="1"/>
</dbReference>
<evidence type="ECO:0000256" key="2">
    <source>
        <dbReference type="PIRNR" id="PIRNR016661"/>
    </source>
</evidence>
<sequence length="197" mass="19763">MSTAHAAPAARRPAAVLSDLLPGALARDAALVAGSAALVGIAAQISIPLPGTPVPVSGQTFAVLLAGAALGRTRAALGMLLYLAAGVAGVPWFAEGSSGASMPSLGYVLGFVLAAAVVGRLAERGGDRTPLRTVATMTFGTALIYLVGVPYLMASLHVDLAKALHLGVTPFLAGDVLKVLLAAGLLPVAWRLAGRRR</sequence>
<dbReference type="InterPro" id="IPR003784">
    <property type="entry name" value="BioY"/>
</dbReference>
<dbReference type="GO" id="GO:0015225">
    <property type="term" value="F:biotin transmembrane transporter activity"/>
    <property type="evidence" value="ECO:0007669"/>
    <property type="project" value="UniProtKB-UniRule"/>
</dbReference>
<dbReference type="AlphaFoldDB" id="A0A372JGJ4"/>
<protein>
    <recommendedName>
        <fullName evidence="2">Biotin transporter</fullName>
    </recommendedName>
</protein>